<gene>
    <name evidence="5" type="primary">hit</name>
    <name evidence="5" type="ORF">SCLAR_v1c03750</name>
</gene>
<dbReference type="PANTHER" id="PTHR46648">
    <property type="entry name" value="HIT FAMILY PROTEIN 1"/>
    <property type="match status" value="1"/>
</dbReference>
<feature type="short sequence motif" description="Histidine triad motif" evidence="2 3">
    <location>
        <begin position="99"/>
        <end position="103"/>
    </location>
</feature>
<evidence type="ECO:0000256" key="2">
    <source>
        <dbReference type="PIRSR" id="PIRSR601310-3"/>
    </source>
</evidence>
<evidence type="ECO:0000313" key="6">
    <source>
        <dbReference type="Proteomes" id="UP000231179"/>
    </source>
</evidence>
<dbReference type="EMBL" id="CP024870">
    <property type="protein sequence ID" value="ATX70705.1"/>
    <property type="molecule type" value="Genomic_DNA"/>
</dbReference>
<dbReference type="InterPro" id="IPR011146">
    <property type="entry name" value="HIT-like"/>
</dbReference>
<evidence type="ECO:0000259" key="4">
    <source>
        <dbReference type="PROSITE" id="PS51084"/>
    </source>
</evidence>
<dbReference type="Proteomes" id="UP000231179">
    <property type="component" value="Chromosome"/>
</dbReference>
<dbReference type="PROSITE" id="PS51084">
    <property type="entry name" value="HIT_2"/>
    <property type="match status" value="1"/>
</dbReference>
<protein>
    <submittedName>
        <fullName evidence="5">Histidine triad protein</fullName>
    </submittedName>
</protein>
<dbReference type="RefSeq" id="WP_100254265.1">
    <property type="nucleotide sequence ID" value="NZ_CP015819.1"/>
</dbReference>
<dbReference type="SUPFAM" id="SSF54197">
    <property type="entry name" value="HIT-like"/>
    <property type="match status" value="1"/>
</dbReference>
<evidence type="ECO:0000256" key="3">
    <source>
        <dbReference type="PROSITE-ProRule" id="PRU00464"/>
    </source>
</evidence>
<keyword evidence="6" id="KW-1185">Reference proteome</keyword>
<dbReference type="OrthoDB" id="9784774at2"/>
<evidence type="ECO:0000256" key="1">
    <source>
        <dbReference type="PIRSR" id="PIRSR601310-1"/>
    </source>
</evidence>
<dbReference type="PANTHER" id="PTHR46648:SF1">
    <property type="entry name" value="ADENOSINE 5'-MONOPHOSPHORAMIDASE HNT1"/>
    <property type="match status" value="1"/>
</dbReference>
<dbReference type="KEGG" id="scla:SCLARK_00597"/>
<feature type="domain" description="HIT" evidence="4">
    <location>
        <begin position="5"/>
        <end position="114"/>
    </location>
</feature>
<sequence>MKDCIFCKIINQELPCKKIYEDDLCLAFLDIAPNSDGHCLVIPKTHSEDLTSSSFEDLQAVAIAKVKVVEILNAKLPQKPAGYNFISNQGAEAYQVVFHYHEHIVPKYVKDEGYTIKINKNPKDLTPDELYEYFTSK</sequence>
<dbReference type="GO" id="GO:0003824">
    <property type="term" value="F:catalytic activity"/>
    <property type="evidence" value="ECO:0007669"/>
    <property type="project" value="InterPro"/>
</dbReference>
<feature type="active site" description="Tele-AMP-histidine intermediate" evidence="1">
    <location>
        <position position="101"/>
    </location>
</feature>
<dbReference type="InterPro" id="IPR001310">
    <property type="entry name" value="Histidine_triad_HIT"/>
</dbReference>
<dbReference type="PRINTS" id="PR00332">
    <property type="entry name" value="HISTRIAD"/>
</dbReference>
<organism evidence="5 6">
    <name type="scientific">Spiroplasma clarkii</name>
    <dbReference type="NCBI Taxonomy" id="2139"/>
    <lineage>
        <taxon>Bacteria</taxon>
        <taxon>Bacillati</taxon>
        <taxon>Mycoplasmatota</taxon>
        <taxon>Mollicutes</taxon>
        <taxon>Entomoplasmatales</taxon>
        <taxon>Spiroplasmataceae</taxon>
        <taxon>Spiroplasma</taxon>
    </lineage>
</organism>
<dbReference type="Pfam" id="PF01230">
    <property type="entry name" value="HIT"/>
    <property type="match status" value="1"/>
</dbReference>
<name>A0A1Y0L0M8_9MOLU</name>
<accession>A0A1Y0L0M8</accession>
<dbReference type="AlphaFoldDB" id="A0A1Y0L0M8"/>
<evidence type="ECO:0000313" key="5">
    <source>
        <dbReference type="EMBL" id="ATX70705.1"/>
    </source>
</evidence>
<proteinExistence type="predicted"/>
<reference evidence="5 6" key="1">
    <citation type="submission" date="2017-11" db="EMBL/GenBank/DDBJ databases">
        <title>Complete genome sequence of Spiroplasma clarkii CN-5 (DSM 19994).</title>
        <authorList>
            <person name="Tsai Y.-M."/>
            <person name="Chang A."/>
            <person name="Lo W.-S."/>
            <person name="Kuo C.-H."/>
        </authorList>
    </citation>
    <scope>NUCLEOTIDE SEQUENCE [LARGE SCALE GENOMIC DNA]</scope>
    <source>
        <strain evidence="5 6">CN-5</strain>
    </source>
</reference>
<dbReference type="GO" id="GO:0009117">
    <property type="term" value="P:nucleotide metabolic process"/>
    <property type="evidence" value="ECO:0007669"/>
    <property type="project" value="TreeGrafter"/>
</dbReference>
<dbReference type="InterPro" id="IPR036265">
    <property type="entry name" value="HIT-like_sf"/>
</dbReference>
<dbReference type="Gene3D" id="3.30.428.10">
    <property type="entry name" value="HIT-like"/>
    <property type="match status" value="1"/>
</dbReference>